<dbReference type="AlphaFoldDB" id="A0A699KM11"/>
<comment type="caution">
    <text evidence="2">The sequence shown here is derived from an EMBL/GenBank/DDBJ whole genome shotgun (WGS) entry which is preliminary data.</text>
</comment>
<reference evidence="2" key="1">
    <citation type="journal article" date="2019" name="Sci. Rep.">
        <title>Draft genome of Tanacetum cinerariifolium, the natural source of mosquito coil.</title>
        <authorList>
            <person name="Yamashiro T."/>
            <person name="Shiraishi A."/>
            <person name="Satake H."/>
            <person name="Nakayama K."/>
        </authorList>
    </citation>
    <scope>NUCLEOTIDE SEQUENCE</scope>
</reference>
<gene>
    <name evidence="2" type="ORF">Tci_673800</name>
</gene>
<organism evidence="2">
    <name type="scientific">Tanacetum cinerariifolium</name>
    <name type="common">Dalmatian daisy</name>
    <name type="synonym">Chrysanthemum cinerariifolium</name>
    <dbReference type="NCBI Taxonomy" id="118510"/>
    <lineage>
        <taxon>Eukaryota</taxon>
        <taxon>Viridiplantae</taxon>
        <taxon>Streptophyta</taxon>
        <taxon>Embryophyta</taxon>
        <taxon>Tracheophyta</taxon>
        <taxon>Spermatophyta</taxon>
        <taxon>Magnoliopsida</taxon>
        <taxon>eudicotyledons</taxon>
        <taxon>Gunneridae</taxon>
        <taxon>Pentapetalae</taxon>
        <taxon>asterids</taxon>
        <taxon>campanulids</taxon>
        <taxon>Asterales</taxon>
        <taxon>Asteraceae</taxon>
        <taxon>Asteroideae</taxon>
        <taxon>Anthemideae</taxon>
        <taxon>Anthemidinae</taxon>
        <taxon>Tanacetum</taxon>
    </lineage>
</organism>
<accession>A0A699KM11</accession>
<protein>
    <submittedName>
        <fullName evidence="2">Uncharacterized protein</fullName>
    </submittedName>
</protein>
<feature type="compositionally biased region" description="Basic and acidic residues" evidence="1">
    <location>
        <begin position="59"/>
        <end position="70"/>
    </location>
</feature>
<dbReference type="EMBL" id="BKCJ010534556">
    <property type="protein sequence ID" value="GFB01829.1"/>
    <property type="molecule type" value="Genomic_DNA"/>
</dbReference>
<sequence>MMIYLRNVAGFKMDYFNRMTYDDIRPIFEKYFNSNVAFLQKTKEQMDEEDSRALQRLSETQEEKAAKKQKLDEEVEELRKHLMIVPNEDDDVYTEATPLARKVPVVDYEIYTKNNKPYYKIKRADGSHQLYLSFLSMLRNFDREDLEVLWRLVKERFSSTKPKNFSDDFLLTTLGAMFEKLDIKAQIWKNQRSVHGLAKVKSWKLLESCDYHIHYNIVDFAGREEISTYKVHSGSDAQ</sequence>
<feature type="region of interest" description="Disordered" evidence="1">
    <location>
        <begin position="51"/>
        <end position="70"/>
    </location>
</feature>
<proteinExistence type="predicted"/>
<evidence type="ECO:0000313" key="2">
    <source>
        <dbReference type="EMBL" id="GFB01829.1"/>
    </source>
</evidence>
<name>A0A699KM11_TANCI</name>
<evidence type="ECO:0000256" key="1">
    <source>
        <dbReference type="SAM" id="MobiDB-lite"/>
    </source>
</evidence>